<dbReference type="Proteomes" id="UP000075714">
    <property type="component" value="Unassembled WGS sequence"/>
</dbReference>
<organism evidence="2 3">
    <name type="scientific">Gonium pectorale</name>
    <name type="common">Green alga</name>
    <dbReference type="NCBI Taxonomy" id="33097"/>
    <lineage>
        <taxon>Eukaryota</taxon>
        <taxon>Viridiplantae</taxon>
        <taxon>Chlorophyta</taxon>
        <taxon>core chlorophytes</taxon>
        <taxon>Chlorophyceae</taxon>
        <taxon>CS clade</taxon>
        <taxon>Chlamydomonadales</taxon>
        <taxon>Volvocaceae</taxon>
        <taxon>Gonium</taxon>
    </lineage>
</organism>
<dbReference type="STRING" id="33097.A0A150GU50"/>
<keyword evidence="3" id="KW-1185">Reference proteome</keyword>
<dbReference type="EMBL" id="LSYV01000009">
    <property type="protein sequence ID" value="KXZ52870.1"/>
    <property type="molecule type" value="Genomic_DNA"/>
</dbReference>
<gene>
    <name evidence="2" type="ORF">GPECTOR_8g251</name>
</gene>
<evidence type="ECO:0000313" key="2">
    <source>
        <dbReference type="EMBL" id="KXZ52870.1"/>
    </source>
</evidence>
<dbReference type="SUPFAM" id="SSF63418">
    <property type="entry name" value="MurE/MurF N-terminal domain"/>
    <property type="match status" value="1"/>
</dbReference>
<evidence type="ECO:0000313" key="3">
    <source>
        <dbReference type="Proteomes" id="UP000075714"/>
    </source>
</evidence>
<dbReference type="AlphaFoldDB" id="A0A150GU50"/>
<accession>A0A150GU50</accession>
<feature type="region of interest" description="Disordered" evidence="1">
    <location>
        <begin position="39"/>
        <end position="96"/>
    </location>
</feature>
<evidence type="ECO:0000256" key="1">
    <source>
        <dbReference type="SAM" id="MobiDB-lite"/>
    </source>
</evidence>
<sequence>MEPKDGWAVIEDELYGEDDQFDYDEADEGGEFEEQLDPMSRRLMGIEEPVDEEEEYEEYEEDEEDEGVLDEAAEADRDGATADDVGEPSTSYPEPPDRAYLAADLFGEAAVFDAALWLASEYPQLVVSGLQTNPHLVVPGDVFVFHPNLVAEDELEAIDIAIDQGAVLLVAPHLKPDEPGQDPPPDPLKRPGALPAHIPLVRVDDTMAVGSQLGVAFYGE</sequence>
<proteinExistence type="predicted"/>
<reference evidence="3" key="1">
    <citation type="journal article" date="2016" name="Nat. Commun.">
        <title>The Gonium pectorale genome demonstrates co-option of cell cycle regulation during the evolution of multicellularity.</title>
        <authorList>
            <person name="Hanschen E.R."/>
            <person name="Marriage T.N."/>
            <person name="Ferris P.J."/>
            <person name="Hamaji T."/>
            <person name="Toyoda A."/>
            <person name="Fujiyama A."/>
            <person name="Neme R."/>
            <person name="Noguchi H."/>
            <person name="Minakuchi Y."/>
            <person name="Suzuki M."/>
            <person name="Kawai-Toyooka H."/>
            <person name="Smith D.R."/>
            <person name="Sparks H."/>
            <person name="Anderson J."/>
            <person name="Bakaric R."/>
            <person name="Luria V."/>
            <person name="Karger A."/>
            <person name="Kirschner M.W."/>
            <person name="Durand P.M."/>
            <person name="Michod R.E."/>
            <person name="Nozaki H."/>
            <person name="Olson B.J."/>
        </authorList>
    </citation>
    <scope>NUCLEOTIDE SEQUENCE [LARGE SCALE GENOMIC DNA]</scope>
    <source>
        <strain evidence="3">NIES-2863</strain>
    </source>
</reference>
<dbReference type="InterPro" id="IPR035911">
    <property type="entry name" value="MurE/MurF_N"/>
</dbReference>
<feature type="compositionally biased region" description="Acidic residues" evidence="1">
    <location>
        <begin position="48"/>
        <end position="73"/>
    </location>
</feature>
<protein>
    <submittedName>
        <fullName evidence="2">Uncharacterized protein</fullName>
    </submittedName>
</protein>
<comment type="caution">
    <text evidence="2">The sequence shown here is derived from an EMBL/GenBank/DDBJ whole genome shotgun (WGS) entry which is preliminary data.</text>
</comment>
<name>A0A150GU50_GONPE</name>